<organism evidence="2">
    <name type="scientific">Chloropicon primus</name>
    <dbReference type="NCBI Taxonomy" id="1764295"/>
    <lineage>
        <taxon>Eukaryota</taxon>
        <taxon>Viridiplantae</taxon>
        <taxon>Chlorophyta</taxon>
        <taxon>Chloropicophyceae</taxon>
        <taxon>Chloropicales</taxon>
        <taxon>Chloropicaceae</taxon>
        <taxon>Chloropicon</taxon>
    </lineage>
</organism>
<reference evidence="2" key="1">
    <citation type="submission" date="2021-01" db="EMBL/GenBank/DDBJ databases">
        <authorList>
            <person name="Corre E."/>
            <person name="Pelletier E."/>
            <person name="Niang G."/>
            <person name="Scheremetjew M."/>
            <person name="Finn R."/>
            <person name="Kale V."/>
            <person name="Holt S."/>
            <person name="Cochrane G."/>
            <person name="Meng A."/>
            <person name="Brown T."/>
            <person name="Cohen L."/>
        </authorList>
    </citation>
    <scope>NUCLEOTIDE SEQUENCE</scope>
    <source>
        <strain evidence="2">CCMP1205</strain>
    </source>
</reference>
<feature type="region of interest" description="Disordered" evidence="1">
    <location>
        <begin position="109"/>
        <end position="170"/>
    </location>
</feature>
<accession>A0A7S2T635</accession>
<sequence>MTLWKEEEEEEDTDTCATRHQHLSWLHCSPPSLASPTALTNSHWSSDFKSVAFEALEPRSSNRRALRLLSFAAAEDVRGSVEPDKSNLHLSSFPLIPRSRHWATGNFIFGGAKEQRSRERRGGAEEQRSRGEVQGDGEGGPGDNSPRAPLEELEQVGEFPRRAGSRCTKGQVIQVESYQASDAYSERGGDCGGNG</sequence>
<protein>
    <submittedName>
        <fullName evidence="2">Uncharacterized protein</fullName>
    </submittedName>
</protein>
<dbReference type="AlphaFoldDB" id="A0A7S2T635"/>
<dbReference type="EMBL" id="HBHL01013443">
    <property type="protein sequence ID" value="CAD9719982.1"/>
    <property type="molecule type" value="Transcribed_RNA"/>
</dbReference>
<gene>
    <name evidence="2" type="ORF">CPRI1469_LOCUS8848</name>
</gene>
<proteinExistence type="predicted"/>
<evidence type="ECO:0000256" key="1">
    <source>
        <dbReference type="SAM" id="MobiDB-lite"/>
    </source>
</evidence>
<feature type="compositionally biased region" description="Basic and acidic residues" evidence="1">
    <location>
        <begin position="113"/>
        <end position="133"/>
    </location>
</feature>
<evidence type="ECO:0000313" key="2">
    <source>
        <dbReference type="EMBL" id="CAD9719982.1"/>
    </source>
</evidence>
<name>A0A7S2T635_9CHLO</name>
<feature type="region of interest" description="Disordered" evidence="1">
    <location>
        <begin position="176"/>
        <end position="195"/>
    </location>
</feature>